<feature type="transmembrane region" description="Helical" evidence="1">
    <location>
        <begin position="7"/>
        <end position="29"/>
    </location>
</feature>
<dbReference type="EMBL" id="LCNM01000019">
    <property type="protein sequence ID" value="KKU55505.1"/>
    <property type="molecule type" value="Genomic_DNA"/>
</dbReference>
<evidence type="ECO:0000259" key="2">
    <source>
        <dbReference type="Pfam" id="PF23951"/>
    </source>
</evidence>
<comment type="caution">
    <text evidence="3">The sequence shown here is derived from an EMBL/GenBank/DDBJ whole genome shotgun (WGS) entry which is preliminary data.</text>
</comment>
<dbReference type="Proteomes" id="UP000034607">
    <property type="component" value="Unassembled WGS sequence"/>
</dbReference>
<evidence type="ECO:0000313" key="3">
    <source>
        <dbReference type="EMBL" id="KKU55505.1"/>
    </source>
</evidence>
<name>A0A0G1UCS5_9BACT</name>
<dbReference type="AlphaFoldDB" id="A0A0G1UCS5"/>
<proteinExistence type="predicted"/>
<keyword evidence="1" id="KW-0812">Transmembrane</keyword>
<protein>
    <recommendedName>
        <fullName evidence="2">DUF7282 domain-containing protein</fullName>
    </recommendedName>
</protein>
<keyword evidence="1" id="KW-0472">Membrane</keyword>
<dbReference type="InterPro" id="IPR055706">
    <property type="entry name" value="Slg1/2_DUF7282"/>
</dbReference>
<evidence type="ECO:0000313" key="4">
    <source>
        <dbReference type="Proteomes" id="UP000034607"/>
    </source>
</evidence>
<gene>
    <name evidence="3" type="ORF">UX78_C0019G0011</name>
</gene>
<organism evidence="3 4">
    <name type="scientific">Candidatus Amesbacteria bacterium GW2011_GWA2_47_11</name>
    <dbReference type="NCBI Taxonomy" id="1618357"/>
    <lineage>
        <taxon>Bacteria</taxon>
        <taxon>Candidatus Amesiibacteriota</taxon>
    </lineage>
</organism>
<feature type="domain" description="DUF7282" evidence="2">
    <location>
        <begin position="60"/>
        <end position="158"/>
    </location>
</feature>
<sequence length="176" mass="18618">MELRGKMLWILPMAVTAVISAGGGLWLAGRSNRAGETVSPVEESPAGKAATGMPAVTSSLYVEDQFPAGFVMVERVRLVKPGYVAVHQVDEDGNPGRVLGVSGLVSGEKRDVRVNLIEAGKEGEELAAMLHIDDGDGQFSFPGPDGPARDNYGREVMQIFEILGVTPAPGLEEITD</sequence>
<dbReference type="Pfam" id="PF23951">
    <property type="entry name" value="DUF7282"/>
    <property type="match status" value="1"/>
</dbReference>
<reference evidence="3 4" key="1">
    <citation type="journal article" date="2015" name="Nature">
        <title>rRNA introns, odd ribosomes, and small enigmatic genomes across a large radiation of phyla.</title>
        <authorList>
            <person name="Brown C.T."/>
            <person name="Hug L.A."/>
            <person name="Thomas B.C."/>
            <person name="Sharon I."/>
            <person name="Castelle C.J."/>
            <person name="Singh A."/>
            <person name="Wilkins M.J."/>
            <person name="Williams K.H."/>
            <person name="Banfield J.F."/>
        </authorList>
    </citation>
    <scope>NUCLEOTIDE SEQUENCE [LARGE SCALE GENOMIC DNA]</scope>
</reference>
<evidence type="ECO:0000256" key="1">
    <source>
        <dbReference type="SAM" id="Phobius"/>
    </source>
</evidence>
<accession>A0A0G1UCS5</accession>
<keyword evidence="1" id="KW-1133">Transmembrane helix</keyword>